<dbReference type="InterPro" id="IPR036291">
    <property type="entry name" value="NAD(P)-bd_dom_sf"/>
</dbReference>
<accession>A0ABW1AFV3</accession>
<organism evidence="1 2">
    <name type="scientific">Actinomadura rugatobispora</name>
    <dbReference type="NCBI Taxonomy" id="1994"/>
    <lineage>
        <taxon>Bacteria</taxon>
        <taxon>Bacillati</taxon>
        <taxon>Actinomycetota</taxon>
        <taxon>Actinomycetes</taxon>
        <taxon>Streptosporangiales</taxon>
        <taxon>Thermomonosporaceae</taxon>
        <taxon>Actinomadura</taxon>
    </lineage>
</organism>
<gene>
    <name evidence="1" type="ORF">ACFPZN_48105</name>
</gene>
<comment type="caution">
    <text evidence="1">The sequence shown here is derived from an EMBL/GenBank/DDBJ whole genome shotgun (WGS) entry which is preliminary data.</text>
</comment>
<evidence type="ECO:0000313" key="1">
    <source>
        <dbReference type="EMBL" id="MFC5753433.1"/>
    </source>
</evidence>
<evidence type="ECO:0000313" key="2">
    <source>
        <dbReference type="Proteomes" id="UP001596074"/>
    </source>
</evidence>
<keyword evidence="2" id="KW-1185">Reference proteome</keyword>
<dbReference type="Gene3D" id="3.40.50.720">
    <property type="entry name" value="NAD(P)-binding Rossmann-like Domain"/>
    <property type="match status" value="1"/>
</dbReference>
<dbReference type="Proteomes" id="UP001596074">
    <property type="component" value="Unassembled WGS sequence"/>
</dbReference>
<dbReference type="InterPro" id="IPR051604">
    <property type="entry name" value="Ergot_Alk_Oxidoreductase"/>
</dbReference>
<dbReference type="RefSeq" id="WP_378290448.1">
    <property type="nucleotide sequence ID" value="NZ_JBHSON010000112.1"/>
</dbReference>
<sequence length="279" mass="29264">MGANELTLVLGGTGKTGRRVVRLLTGRDLPVRIGSRSGGVPFAWEDPATWEPALEGVRAVYVSYYPDVAAPGAPEAIGAFAELAVRSGARRLVLLSGRGEEEAVASEKALAASGADWTVLRAAWFAQNFSEGYLLDPVLGGQVTLPAGNVGEPFVDIDDIAEVAAAVLTQDGHTGRVYEMTGPRLLTFTEAVAAIGAAAGRDLSFVRIPADDFAAALSAEGVPDDVTGLLTYLFTTILDGRNSSVGDGVRQVLGRPARDFSDYARDTAATGVWNRKDAR</sequence>
<dbReference type="PANTHER" id="PTHR43162">
    <property type="match status" value="1"/>
</dbReference>
<dbReference type="SUPFAM" id="SSF51735">
    <property type="entry name" value="NAD(P)-binding Rossmann-fold domains"/>
    <property type="match status" value="1"/>
</dbReference>
<reference evidence="2" key="1">
    <citation type="journal article" date="2019" name="Int. J. Syst. Evol. Microbiol.">
        <title>The Global Catalogue of Microorganisms (GCM) 10K type strain sequencing project: providing services to taxonomists for standard genome sequencing and annotation.</title>
        <authorList>
            <consortium name="The Broad Institute Genomics Platform"/>
            <consortium name="The Broad Institute Genome Sequencing Center for Infectious Disease"/>
            <person name="Wu L."/>
            <person name="Ma J."/>
        </authorList>
    </citation>
    <scope>NUCLEOTIDE SEQUENCE [LARGE SCALE GENOMIC DNA]</scope>
    <source>
        <strain evidence="2">KCTC 42087</strain>
    </source>
</reference>
<name>A0ABW1AFV3_9ACTN</name>
<dbReference type="EMBL" id="JBHSON010000112">
    <property type="protein sequence ID" value="MFC5753433.1"/>
    <property type="molecule type" value="Genomic_DNA"/>
</dbReference>
<dbReference type="Gene3D" id="3.90.25.10">
    <property type="entry name" value="UDP-galactose 4-epimerase, domain 1"/>
    <property type="match status" value="1"/>
</dbReference>
<dbReference type="PANTHER" id="PTHR43162:SF1">
    <property type="entry name" value="PRESTALK A DIFFERENTIATION PROTEIN A"/>
    <property type="match status" value="1"/>
</dbReference>
<proteinExistence type="predicted"/>
<protein>
    <submittedName>
        <fullName evidence="1">NmrA family transcriptional regulator</fullName>
    </submittedName>
</protein>